<name>A0ABR7P4F7_9BACT</name>
<sequence>MKHLLWLTLLLLAQAFVPLHATSGADSLRSVLMALPAKERLDRLHELAAQNYAKDECVCVKWFYDEAIAQRNDSCLANALYFLVRHYYANKPDSMRYYIAEAEPLFIKEKRYEDLCRMKAWNIYSLSIEGNQESVMPAIHELVELSQKLNYPEGEEMANQALANYYMKHGLKDEAVLLYKEILSGMENRDAPVIKRFNILRNLLNEDIDPDDRTMFLERMKKSLQECEDKGLTQLNEETSLDYGWYVYYRNLATDAYLEEDKEKARINLEKAEELANRNDWPREKYTLGNIKVYYYQLVGRYNEALVLIDSLLDYFKMTNRQSAVLEMLENKGKIYYKSGLGMKATETYLNYIALKDSVTSSQYYSELANWRSQHDLDKLELKNKQMELDVSKAHSQMMMMGGGLILLLLVCGTLGFITYSRHKYSKQMQLAKEKAEEADNMKSAFLANMNHEIRTPLNAIVGFSQVLVDEDEAEVRQEYLKIIQSNNELLQRLINDVLDLSKIESNTMTLSYFNVYLPEMMDEIYRSTLLRMPEGIMLELKECSAINFYTDRMRLTQIITNLLNNAIKHTEKGFIRFGYETLENDLRFYVEDTGEGIPEDKLESIFSRFVQLSDWSKGVGLGLAICRGLILKMGGTITVKSKLGEGSTFSVTLPVHDPPE</sequence>
<evidence type="ECO:0000256" key="5">
    <source>
        <dbReference type="ARBA" id="ARBA00022777"/>
    </source>
</evidence>
<dbReference type="InterPro" id="IPR036097">
    <property type="entry name" value="HisK_dim/P_sf"/>
</dbReference>
<keyword evidence="3" id="KW-0597">Phosphoprotein</keyword>
<keyword evidence="6" id="KW-0902">Two-component regulatory system</keyword>
<keyword evidence="11" id="KW-1185">Reference proteome</keyword>
<protein>
    <recommendedName>
        <fullName evidence="2">histidine kinase</fullName>
        <ecNumber evidence="2">2.7.13.3</ecNumber>
    </recommendedName>
</protein>
<accession>A0ABR7P4F7</accession>
<dbReference type="SUPFAM" id="SSF48452">
    <property type="entry name" value="TPR-like"/>
    <property type="match status" value="1"/>
</dbReference>
<dbReference type="EMBL" id="JACRTI010000047">
    <property type="protein sequence ID" value="MBC8603140.1"/>
    <property type="molecule type" value="Genomic_DNA"/>
</dbReference>
<dbReference type="CDD" id="cd00082">
    <property type="entry name" value="HisKA"/>
    <property type="match status" value="1"/>
</dbReference>
<comment type="catalytic activity">
    <reaction evidence="1">
        <text>ATP + protein L-histidine = ADP + protein N-phospho-L-histidine.</text>
        <dbReference type="EC" id="2.7.13.3"/>
    </reaction>
</comment>
<dbReference type="Gene3D" id="1.10.287.130">
    <property type="match status" value="1"/>
</dbReference>
<comment type="caution">
    <text evidence="10">The sequence shown here is derived from an EMBL/GenBank/DDBJ whole genome shotgun (WGS) entry which is preliminary data.</text>
</comment>
<dbReference type="PANTHER" id="PTHR43711">
    <property type="entry name" value="TWO-COMPONENT HISTIDINE KINASE"/>
    <property type="match status" value="1"/>
</dbReference>
<dbReference type="SUPFAM" id="SSF47384">
    <property type="entry name" value="Homodimeric domain of signal transducing histidine kinase"/>
    <property type="match status" value="1"/>
</dbReference>
<keyword evidence="7" id="KW-0812">Transmembrane</keyword>
<dbReference type="CDD" id="cd16922">
    <property type="entry name" value="HATPase_EvgS-ArcB-TorS-like"/>
    <property type="match status" value="1"/>
</dbReference>
<dbReference type="InterPro" id="IPR003594">
    <property type="entry name" value="HATPase_dom"/>
</dbReference>
<dbReference type="Gene3D" id="3.30.565.10">
    <property type="entry name" value="Histidine kinase-like ATPase, C-terminal domain"/>
    <property type="match status" value="1"/>
</dbReference>
<dbReference type="Proteomes" id="UP000629596">
    <property type="component" value="Unassembled WGS sequence"/>
</dbReference>
<dbReference type="PRINTS" id="PR00344">
    <property type="entry name" value="BCTRLSENSOR"/>
</dbReference>
<dbReference type="SMART" id="SM00388">
    <property type="entry name" value="HisKA"/>
    <property type="match status" value="1"/>
</dbReference>
<dbReference type="SMART" id="SM00387">
    <property type="entry name" value="HATPase_c"/>
    <property type="match status" value="1"/>
</dbReference>
<organism evidence="10 11">
    <name type="scientific">Parabacteroides acidifaciens</name>
    <dbReference type="NCBI Taxonomy" id="2290935"/>
    <lineage>
        <taxon>Bacteria</taxon>
        <taxon>Pseudomonadati</taxon>
        <taxon>Bacteroidota</taxon>
        <taxon>Bacteroidia</taxon>
        <taxon>Bacteroidales</taxon>
        <taxon>Tannerellaceae</taxon>
        <taxon>Parabacteroides</taxon>
    </lineage>
</organism>
<dbReference type="Gene3D" id="1.25.40.10">
    <property type="entry name" value="Tetratricopeptide repeat domain"/>
    <property type="match status" value="1"/>
</dbReference>
<dbReference type="GO" id="GO:0016301">
    <property type="term" value="F:kinase activity"/>
    <property type="evidence" value="ECO:0007669"/>
    <property type="project" value="UniProtKB-KW"/>
</dbReference>
<dbReference type="PROSITE" id="PS50109">
    <property type="entry name" value="HIS_KIN"/>
    <property type="match status" value="1"/>
</dbReference>
<reference evidence="10 11" key="1">
    <citation type="submission" date="2020-08" db="EMBL/GenBank/DDBJ databases">
        <title>Genome public.</title>
        <authorList>
            <person name="Liu C."/>
            <person name="Sun Q."/>
        </authorList>
    </citation>
    <scope>NUCLEOTIDE SEQUENCE [LARGE SCALE GENOMIC DNA]</scope>
    <source>
        <strain evidence="10 11">426_9</strain>
    </source>
</reference>
<evidence type="ECO:0000256" key="4">
    <source>
        <dbReference type="ARBA" id="ARBA00022679"/>
    </source>
</evidence>
<dbReference type="Pfam" id="PF00512">
    <property type="entry name" value="HisKA"/>
    <property type="match status" value="1"/>
</dbReference>
<evidence type="ECO:0000256" key="2">
    <source>
        <dbReference type="ARBA" id="ARBA00012438"/>
    </source>
</evidence>
<keyword evidence="4" id="KW-0808">Transferase</keyword>
<evidence type="ECO:0000256" key="6">
    <source>
        <dbReference type="ARBA" id="ARBA00023012"/>
    </source>
</evidence>
<evidence type="ECO:0000256" key="3">
    <source>
        <dbReference type="ARBA" id="ARBA00022553"/>
    </source>
</evidence>
<evidence type="ECO:0000256" key="7">
    <source>
        <dbReference type="SAM" id="Phobius"/>
    </source>
</evidence>
<dbReference type="EC" id="2.7.13.3" evidence="2"/>
<dbReference type="InterPro" id="IPR050736">
    <property type="entry name" value="Sensor_HK_Regulatory"/>
</dbReference>
<proteinExistence type="predicted"/>
<dbReference type="Pfam" id="PF02518">
    <property type="entry name" value="HATPase_c"/>
    <property type="match status" value="1"/>
</dbReference>
<dbReference type="RefSeq" id="WP_167451707.1">
    <property type="nucleotide sequence ID" value="NZ_JACRTI010000047.1"/>
</dbReference>
<keyword evidence="5 10" id="KW-0418">Kinase</keyword>
<keyword evidence="8" id="KW-0732">Signal</keyword>
<dbReference type="InterPro" id="IPR004358">
    <property type="entry name" value="Sig_transdc_His_kin-like_C"/>
</dbReference>
<feature type="chain" id="PRO_5046934301" description="histidine kinase" evidence="8">
    <location>
        <begin position="22"/>
        <end position="661"/>
    </location>
</feature>
<dbReference type="PANTHER" id="PTHR43711:SF31">
    <property type="entry name" value="HISTIDINE KINASE"/>
    <property type="match status" value="1"/>
</dbReference>
<dbReference type="InterPro" id="IPR003661">
    <property type="entry name" value="HisK_dim/P_dom"/>
</dbReference>
<gene>
    <name evidence="10" type="ORF">H8784_15615</name>
</gene>
<feature type="transmembrane region" description="Helical" evidence="7">
    <location>
        <begin position="398"/>
        <end position="420"/>
    </location>
</feature>
<evidence type="ECO:0000259" key="9">
    <source>
        <dbReference type="PROSITE" id="PS50109"/>
    </source>
</evidence>
<evidence type="ECO:0000313" key="11">
    <source>
        <dbReference type="Proteomes" id="UP000629596"/>
    </source>
</evidence>
<evidence type="ECO:0000256" key="1">
    <source>
        <dbReference type="ARBA" id="ARBA00000085"/>
    </source>
</evidence>
<dbReference type="InterPro" id="IPR036890">
    <property type="entry name" value="HATPase_C_sf"/>
</dbReference>
<dbReference type="InterPro" id="IPR005467">
    <property type="entry name" value="His_kinase_dom"/>
</dbReference>
<dbReference type="SUPFAM" id="SSF55874">
    <property type="entry name" value="ATPase domain of HSP90 chaperone/DNA topoisomerase II/histidine kinase"/>
    <property type="match status" value="1"/>
</dbReference>
<dbReference type="InterPro" id="IPR011990">
    <property type="entry name" value="TPR-like_helical_dom_sf"/>
</dbReference>
<evidence type="ECO:0000256" key="8">
    <source>
        <dbReference type="SAM" id="SignalP"/>
    </source>
</evidence>
<keyword evidence="7" id="KW-0472">Membrane</keyword>
<evidence type="ECO:0000313" key="10">
    <source>
        <dbReference type="EMBL" id="MBC8603140.1"/>
    </source>
</evidence>
<feature type="domain" description="Histidine kinase" evidence="9">
    <location>
        <begin position="449"/>
        <end position="658"/>
    </location>
</feature>
<feature type="signal peptide" evidence="8">
    <location>
        <begin position="1"/>
        <end position="21"/>
    </location>
</feature>
<keyword evidence="7" id="KW-1133">Transmembrane helix</keyword>